<reference evidence="6 7" key="1">
    <citation type="submission" date="2015-09" db="EMBL/GenBank/DDBJ databases">
        <authorList>
            <consortium name="Pathogen Informatics"/>
        </authorList>
    </citation>
    <scope>NUCLEOTIDE SEQUENCE [LARGE SCALE GENOMIC DNA]</scope>
    <source>
        <strain evidence="6 7">2789STDY5834835</strain>
    </source>
</reference>
<dbReference type="Gene3D" id="2.60.40.10">
    <property type="entry name" value="Immunoglobulins"/>
    <property type="match status" value="3"/>
</dbReference>
<dbReference type="InterPro" id="IPR005102">
    <property type="entry name" value="Carbo-bd_X2"/>
</dbReference>
<evidence type="ECO:0000313" key="6">
    <source>
        <dbReference type="EMBL" id="CUO95003.1"/>
    </source>
</evidence>
<evidence type="ECO:0000259" key="5">
    <source>
        <dbReference type="PROSITE" id="PS50853"/>
    </source>
</evidence>
<name>A0A174J5U4_9FIRM</name>
<evidence type="ECO:0000256" key="4">
    <source>
        <dbReference type="ARBA" id="ARBA00023326"/>
    </source>
</evidence>
<accession>A0A174J5U4</accession>
<organism evidence="6 7">
    <name type="scientific">Anaerobutyricum hallii</name>
    <dbReference type="NCBI Taxonomy" id="39488"/>
    <lineage>
        <taxon>Bacteria</taxon>
        <taxon>Bacillati</taxon>
        <taxon>Bacillota</taxon>
        <taxon>Clostridia</taxon>
        <taxon>Lachnospirales</taxon>
        <taxon>Lachnospiraceae</taxon>
        <taxon>Anaerobutyricum</taxon>
    </lineage>
</organism>
<dbReference type="InterPro" id="IPR013783">
    <property type="entry name" value="Ig-like_fold"/>
</dbReference>
<dbReference type="Proteomes" id="UP000095679">
    <property type="component" value="Unassembled WGS sequence"/>
</dbReference>
<dbReference type="CDD" id="cd00063">
    <property type="entry name" value="FN3"/>
    <property type="match status" value="2"/>
</dbReference>
<sequence>MGKSKVYLNSKIILFIFAILIALACSKKLSAAETATFAISNVTIGQKEATVTKNTKDDSVYTAQVDERSIGDGYIISGKADIDAQISATDFEGKEFSVKRNGTDFNIEKEETKSYNINGTSVCYITVKKGTVSEKYKVLISGLSNWDNIKETYIADTTNDEINYFDNDTVIQGSSSADTSYREVTVKDQVKQCSVFRWTNHKKTESYSANAMEWLSNGENYVRINGENFQRFESSASYSDTFQSPVLSLKKGLNIIEMYTAEWNVSALDTASETMPEGLKKTNLKGYSCAVYLVYSNGTEAEVKKGSDTDIKYVEATQLGSATVKSTSYGVKNDNGQWAIAIPKKLPLDKIILGIAPVDPQAKIEYMDTQAIKGDQVGMYAAIAVGDSLDKITVKVTAANGAIKIYTISIVRASADCDLKQIELKNAILKDYKTKKETGFSSEKTVYLLQPTDVENAELIIKEISSEAVANINKKEIQSVTINVDDFLAEVKITAQDGIKSKKYYFIYQNKDGSVPMFKNSSENEEEIKKAQEILKPYLGQSRLKLKNMWDNSCWSVFMNMAADVNVDEGYVHSPEKENYTQATVYARQILQLVMLGYNPYDFGDSHMNLVEGLLSFKNKEGLFGGYANNEWALMALKVCGEEIPDALVDYVKKVDLYNSQSVDMRGWALAELKGLIPDEEYIAGIIALKGAQTEDGTWGNINTTGCVITGFVGAGVNMDYLKYNGKGILDICQEKNYQEAIAEAVKKNDGVTLKDIVIAMGDVIQGSNVWQRYDLDESKWDKLISDAEDIYKQQPDPDLKNILEKANKIKEEKEYTGNGQTYYSLYEKVSEKDNSKKKKVYFESPKISEPEIGKHYAITEFPNSVNNPTHGWYNRVRFMVRDKKLTPENTQGALKIVDSSDVDYSQYTYAAMKGNNIASKSVVYRNKYQDKVYILLLISNTVIQGDEVNKRTADALVEYGPVKADNVKPELYLGNDNENLENNTTLLLKPDNKEIYVKGKDATSGICNILYQSDDGEWTTVYDAAKDDNIDVDNKCGLSEKNIKIPVDEKASVMHVKVIDVAGNETISTVKIVKKSQFSIEPKTIIGNDADFTLNLKLNGNTIASVMNGEDTLEDTSYEVDSEKETLTLKKEYLEKLNAGEYSITIKFSNDGRLIDSDLKAALNIDSPDNQVKKLTDMVEALGDITLDKESNVEVVQTFYNNMSEELQLKISDEIKKKISDASDKISGLKEDKSKAQKWEEKVKAIGNVDLSKEELIKEVRKTYESLTDSQKSFVTKEVLTVLQNAEVALQKLKEANNNQKPSNETTVQKLQIQIKKQTTTSITLKWNKISVAGGYQLRRYDKSKKKYVVVTDLKKNQNTYTFKKLKGKKGKSLVDGTVYKLNLRSYSMENGKRIYKQSEVITAVTSPMKTSLKVDGVSRNKIKISWKKIRRTTGYKIYVKEGKKSKYRLVKQVNKSNKTKIVISGLKKGKTYFVKVYSYKKAANLNVLSKKSNVKKVRIK</sequence>
<dbReference type="SUPFAM" id="SSF48239">
    <property type="entry name" value="Terpenoid cyclases/Protein prenyltransferases"/>
    <property type="match status" value="1"/>
</dbReference>
<dbReference type="PROSITE" id="PS50853">
    <property type="entry name" value="FN3"/>
    <property type="match status" value="1"/>
</dbReference>
<evidence type="ECO:0000256" key="1">
    <source>
        <dbReference type="ARBA" id="ARBA00022729"/>
    </source>
</evidence>
<gene>
    <name evidence="6" type="ORF">ERS852450_02732</name>
</gene>
<dbReference type="GO" id="GO:0030245">
    <property type="term" value="P:cellulose catabolic process"/>
    <property type="evidence" value="ECO:0007669"/>
    <property type="project" value="UniProtKB-KW"/>
</dbReference>
<proteinExistence type="predicted"/>
<keyword evidence="2" id="KW-0136">Cellulose degradation</keyword>
<dbReference type="PROSITE" id="PS51257">
    <property type="entry name" value="PROKAR_LIPOPROTEIN"/>
    <property type="match status" value="1"/>
</dbReference>
<keyword evidence="3" id="KW-0119">Carbohydrate metabolism</keyword>
<dbReference type="InterPro" id="IPR003961">
    <property type="entry name" value="FN3_dom"/>
</dbReference>
<dbReference type="InterPro" id="IPR014756">
    <property type="entry name" value="Ig_E-set"/>
</dbReference>
<evidence type="ECO:0000313" key="7">
    <source>
        <dbReference type="Proteomes" id="UP000095679"/>
    </source>
</evidence>
<dbReference type="InterPro" id="IPR008930">
    <property type="entry name" value="Terpenoid_cyclase/PrenylTrfase"/>
</dbReference>
<protein>
    <submittedName>
        <fullName evidence="6">Fibronectin type III domain</fullName>
    </submittedName>
</protein>
<dbReference type="Pfam" id="PF03442">
    <property type="entry name" value="CBM_X2"/>
    <property type="match status" value="1"/>
</dbReference>
<dbReference type="InterPro" id="IPR036116">
    <property type="entry name" value="FN3_sf"/>
</dbReference>
<keyword evidence="4" id="KW-0624">Polysaccharide degradation</keyword>
<feature type="domain" description="Fibronectin type-III" evidence="5">
    <location>
        <begin position="1410"/>
        <end position="1502"/>
    </location>
</feature>
<dbReference type="SUPFAM" id="SSF49265">
    <property type="entry name" value="Fibronectin type III"/>
    <property type="match status" value="1"/>
</dbReference>
<dbReference type="SUPFAM" id="SSF81296">
    <property type="entry name" value="E set domains"/>
    <property type="match status" value="1"/>
</dbReference>
<evidence type="ECO:0000256" key="3">
    <source>
        <dbReference type="ARBA" id="ARBA00023277"/>
    </source>
</evidence>
<evidence type="ECO:0000256" key="2">
    <source>
        <dbReference type="ARBA" id="ARBA00023001"/>
    </source>
</evidence>
<keyword evidence="1" id="KW-0732">Signal</keyword>
<dbReference type="Pfam" id="PF00041">
    <property type="entry name" value="fn3"/>
    <property type="match status" value="1"/>
</dbReference>
<dbReference type="SMART" id="SM00060">
    <property type="entry name" value="FN3"/>
    <property type="match status" value="2"/>
</dbReference>
<dbReference type="EMBL" id="CYZL01000032">
    <property type="protein sequence ID" value="CUO95003.1"/>
    <property type="molecule type" value="Genomic_DNA"/>
</dbReference>
<dbReference type="RefSeq" id="WP_055299671.1">
    <property type="nucleotide sequence ID" value="NZ_BLYK01000044.1"/>
</dbReference>